<dbReference type="AlphaFoldDB" id="A0A9P9WT89"/>
<evidence type="ECO:0000313" key="2">
    <source>
        <dbReference type="EMBL" id="KAI1877799.1"/>
    </source>
</evidence>
<feature type="compositionally biased region" description="Basic and acidic residues" evidence="1">
    <location>
        <begin position="689"/>
        <end position="710"/>
    </location>
</feature>
<feature type="compositionally biased region" description="Low complexity" evidence="1">
    <location>
        <begin position="647"/>
        <end position="658"/>
    </location>
</feature>
<gene>
    <name evidence="2" type="ORF">JX265_003807</name>
</gene>
<evidence type="ECO:0000256" key="1">
    <source>
        <dbReference type="SAM" id="MobiDB-lite"/>
    </source>
</evidence>
<name>A0A9P9WT89_9PEZI</name>
<accession>A0A9P9WT89</accession>
<protein>
    <submittedName>
        <fullName evidence="2">Uncharacterized protein</fullName>
    </submittedName>
</protein>
<evidence type="ECO:0000313" key="3">
    <source>
        <dbReference type="Proteomes" id="UP000829685"/>
    </source>
</evidence>
<feature type="compositionally biased region" description="Low complexity" evidence="1">
    <location>
        <begin position="673"/>
        <end position="682"/>
    </location>
</feature>
<organism evidence="2 3">
    <name type="scientific">Neoarthrinium moseri</name>
    <dbReference type="NCBI Taxonomy" id="1658444"/>
    <lineage>
        <taxon>Eukaryota</taxon>
        <taxon>Fungi</taxon>
        <taxon>Dikarya</taxon>
        <taxon>Ascomycota</taxon>
        <taxon>Pezizomycotina</taxon>
        <taxon>Sordariomycetes</taxon>
        <taxon>Xylariomycetidae</taxon>
        <taxon>Amphisphaeriales</taxon>
        <taxon>Apiosporaceae</taxon>
        <taxon>Neoarthrinium</taxon>
    </lineage>
</organism>
<proteinExistence type="predicted"/>
<reference evidence="2" key="1">
    <citation type="submission" date="2021-03" db="EMBL/GenBank/DDBJ databases">
        <title>Revisited historic fungal species revealed as producer of novel bioactive compounds through whole genome sequencing and comparative genomics.</title>
        <authorList>
            <person name="Vignolle G.A."/>
            <person name="Hochenegger N."/>
            <person name="Mach R.L."/>
            <person name="Mach-Aigner A.R."/>
            <person name="Javad Rahimi M."/>
            <person name="Salim K.A."/>
            <person name="Chan C.M."/>
            <person name="Lim L.B.L."/>
            <person name="Cai F."/>
            <person name="Druzhinina I.S."/>
            <person name="U'Ren J.M."/>
            <person name="Derntl C."/>
        </authorList>
    </citation>
    <scope>NUCLEOTIDE SEQUENCE</scope>
    <source>
        <strain evidence="2">TUCIM 5799</strain>
    </source>
</reference>
<dbReference type="Proteomes" id="UP000829685">
    <property type="component" value="Unassembled WGS sequence"/>
</dbReference>
<feature type="region of interest" description="Disordered" evidence="1">
    <location>
        <begin position="331"/>
        <end position="379"/>
    </location>
</feature>
<feature type="region of interest" description="Disordered" evidence="1">
    <location>
        <begin position="510"/>
        <end position="721"/>
    </location>
</feature>
<comment type="caution">
    <text evidence="2">The sequence shown here is derived from an EMBL/GenBank/DDBJ whole genome shotgun (WGS) entry which is preliminary data.</text>
</comment>
<keyword evidence="3" id="KW-1185">Reference proteome</keyword>
<feature type="compositionally biased region" description="Low complexity" evidence="1">
    <location>
        <begin position="613"/>
        <end position="624"/>
    </location>
</feature>
<dbReference type="EMBL" id="JAFIMR010000006">
    <property type="protein sequence ID" value="KAI1877799.1"/>
    <property type="molecule type" value="Genomic_DNA"/>
</dbReference>
<sequence>MNGRIDFQQTSERSNPVQSPEILRVQKKKLESCTLTSDVQYMEPSKQAGSLKLSHLAWAVRHATPQARRTRDSARLIDAQGSLHSKTTLEATKTGRFAGWPDTVWNFGWSFASLPLGLTVIASSAVLHVPCTKVYYGSFRLQLHPSFQLHRTQIGPFTINPALTYARSIIFDGVVVPQLGSPLSTNLVVVTSSCRSLSSPSDGHPDHATSAGLVTSSTQNCLSTPNLDALVSLARRPNSHLPSSSTSRLQIARQPAGLVPLRGNHIDTHHLDKQRVMSCGPQIMMPGTFHFEAPNGAAPLGGVHAGVFRPPISPSASNSIYLAQSTGSLHSDPATPAFKVKRKRPEARQSTTLNHHPCMGAGGTSYERPQGARRASSGQGMRYTLGGHIETPNGAAQRQLGHMDNSIYSDVDYRRALGSKRSHEDLCSPSSRDTADPVAAVGWSRLAFNTIGGVVGKVWEFCKEGAFRGFYAGGGKGYEMQPAASEGRPWCNEHDLPTLPEIPGGFPDSDYAPFCYERETPESTPPPAPKRRQILDGTPNDELRKNWVMVGDPADKKSHPLDPSLATKTPPARPSLNRRISKPVSRLNNPSLGGRQADRVSHAGNATLSNRQPASYASPRSPASIDRPSTPSRLPVPARQDSPHTFSPRSSQQQSRIPSPSPYSPRGHRRNHSTASAASATSVGRLKKRESTAHELIQESSPRLDAEAKRMAMRRLKREQETDARISDFNSKLMDMIRQGKEALGTTVEVDGDIDFAGGGPDLWESD</sequence>